<keyword evidence="2" id="KW-0963">Cytoplasm</keyword>
<feature type="coiled-coil region" evidence="7">
    <location>
        <begin position="270"/>
        <end position="304"/>
    </location>
</feature>
<evidence type="ECO:0000256" key="6">
    <source>
        <dbReference type="PROSITE-ProRule" id="PRU00024"/>
    </source>
</evidence>
<dbReference type="PANTHER" id="PTHR24099:SF26">
    <property type="entry name" value="E3 UBIQUITIN-PROTEIN LIGASE TRIM36-LIKE ISOFORM X1"/>
    <property type="match status" value="1"/>
</dbReference>
<feature type="domain" description="B box-type" evidence="9">
    <location>
        <begin position="213"/>
        <end position="255"/>
    </location>
</feature>
<name>A0A8C4Q7R6_EPTBU</name>
<dbReference type="PANTHER" id="PTHR24099">
    <property type="entry name" value="E3 UBIQUITIN-PROTEIN LIGASE TRIM36-RELATED"/>
    <property type="match status" value="1"/>
</dbReference>
<feature type="region of interest" description="Disordered" evidence="8">
    <location>
        <begin position="480"/>
        <end position="511"/>
    </location>
</feature>
<dbReference type="PROSITE" id="PS00518">
    <property type="entry name" value="ZF_RING_1"/>
    <property type="match status" value="1"/>
</dbReference>
<evidence type="ECO:0000256" key="8">
    <source>
        <dbReference type="SAM" id="MobiDB-lite"/>
    </source>
</evidence>
<dbReference type="InterPro" id="IPR000315">
    <property type="entry name" value="Znf_B-box"/>
</dbReference>
<dbReference type="PROSITE" id="PS50188">
    <property type="entry name" value="B302_SPRY"/>
    <property type="match status" value="1"/>
</dbReference>
<evidence type="ECO:0000259" key="10">
    <source>
        <dbReference type="PROSITE" id="PS50188"/>
    </source>
</evidence>
<evidence type="ECO:0000256" key="7">
    <source>
        <dbReference type="SAM" id="Coils"/>
    </source>
</evidence>
<dbReference type="GO" id="GO:0005737">
    <property type="term" value="C:cytoplasm"/>
    <property type="evidence" value="ECO:0007669"/>
    <property type="project" value="UniProtKB-SubCell"/>
</dbReference>
<dbReference type="InterPro" id="IPR001870">
    <property type="entry name" value="B30.2/SPRY"/>
</dbReference>
<protein>
    <submittedName>
        <fullName evidence="11">Tripartite motif containing 36</fullName>
    </submittedName>
</protein>
<dbReference type="Gene3D" id="3.30.160.60">
    <property type="entry name" value="Classic Zinc Finger"/>
    <property type="match status" value="1"/>
</dbReference>
<dbReference type="SUPFAM" id="SSF49265">
    <property type="entry name" value="Fibronectin type III"/>
    <property type="match status" value="1"/>
</dbReference>
<evidence type="ECO:0000256" key="2">
    <source>
        <dbReference type="ARBA" id="ARBA00022490"/>
    </source>
</evidence>
<evidence type="ECO:0000256" key="3">
    <source>
        <dbReference type="ARBA" id="ARBA00022723"/>
    </source>
</evidence>
<dbReference type="SUPFAM" id="SSF57845">
    <property type="entry name" value="B-box zinc-binding domain"/>
    <property type="match status" value="1"/>
</dbReference>
<feature type="domain" description="B30.2/SPRY" evidence="10">
    <location>
        <begin position="612"/>
        <end position="831"/>
    </location>
</feature>
<evidence type="ECO:0000256" key="1">
    <source>
        <dbReference type="ARBA" id="ARBA00004496"/>
    </source>
</evidence>
<reference evidence="11" key="1">
    <citation type="submission" date="2025-05" db="UniProtKB">
        <authorList>
            <consortium name="Ensembl"/>
        </authorList>
    </citation>
    <scope>IDENTIFICATION</scope>
</reference>
<evidence type="ECO:0000313" key="11">
    <source>
        <dbReference type="Ensembl" id="ENSEBUP00000011308.1"/>
    </source>
</evidence>
<proteinExistence type="predicted"/>
<feature type="compositionally biased region" description="Polar residues" evidence="8">
    <location>
        <begin position="48"/>
        <end position="64"/>
    </location>
</feature>
<accession>A0A8C4Q7R6</accession>
<dbReference type="InterPro" id="IPR043136">
    <property type="entry name" value="B30.2/SPRY_sf"/>
</dbReference>
<evidence type="ECO:0000259" key="9">
    <source>
        <dbReference type="PROSITE" id="PS50119"/>
    </source>
</evidence>
<dbReference type="SUPFAM" id="SSF49899">
    <property type="entry name" value="Concanavalin A-like lectins/glucanases"/>
    <property type="match status" value="1"/>
</dbReference>
<keyword evidence="3" id="KW-0479">Metal-binding</keyword>
<dbReference type="InterPro" id="IPR013320">
    <property type="entry name" value="ConA-like_dom_sf"/>
</dbReference>
<organism evidence="11 12">
    <name type="scientific">Eptatretus burgeri</name>
    <name type="common">Inshore hagfish</name>
    <dbReference type="NCBI Taxonomy" id="7764"/>
    <lineage>
        <taxon>Eukaryota</taxon>
        <taxon>Metazoa</taxon>
        <taxon>Chordata</taxon>
        <taxon>Craniata</taxon>
        <taxon>Vertebrata</taxon>
        <taxon>Cyclostomata</taxon>
        <taxon>Myxini</taxon>
        <taxon>Myxiniformes</taxon>
        <taxon>Myxinidae</taxon>
        <taxon>Eptatretinae</taxon>
        <taxon>Eptatretus</taxon>
    </lineage>
</organism>
<dbReference type="InterPro" id="IPR001841">
    <property type="entry name" value="Znf_RING"/>
</dbReference>
<dbReference type="Pfam" id="PF00643">
    <property type="entry name" value="zf-B_box"/>
    <property type="match status" value="1"/>
</dbReference>
<dbReference type="AlphaFoldDB" id="A0A8C4Q7R6"/>
<feature type="region of interest" description="Disordered" evidence="8">
    <location>
        <begin position="48"/>
        <end position="83"/>
    </location>
</feature>
<keyword evidence="4 6" id="KW-0863">Zinc-finger</keyword>
<dbReference type="GO" id="GO:0008270">
    <property type="term" value="F:zinc ion binding"/>
    <property type="evidence" value="ECO:0007669"/>
    <property type="project" value="UniProtKB-KW"/>
</dbReference>
<feature type="compositionally biased region" description="Basic and acidic residues" evidence="8">
    <location>
        <begin position="494"/>
        <end position="511"/>
    </location>
</feature>
<evidence type="ECO:0000256" key="4">
    <source>
        <dbReference type="ARBA" id="ARBA00022771"/>
    </source>
</evidence>
<dbReference type="SUPFAM" id="SSF57850">
    <property type="entry name" value="RING/U-box"/>
    <property type="match status" value="1"/>
</dbReference>
<dbReference type="Ensembl" id="ENSEBUT00000011873.1">
    <property type="protein sequence ID" value="ENSEBUP00000011308.1"/>
    <property type="gene ID" value="ENSEBUG00000007263.1"/>
</dbReference>
<dbReference type="GeneTree" id="ENSGT00940000158373"/>
<dbReference type="SMART" id="SM00184">
    <property type="entry name" value="RING"/>
    <property type="match status" value="2"/>
</dbReference>
<evidence type="ECO:0000256" key="5">
    <source>
        <dbReference type="ARBA" id="ARBA00022833"/>
    </source>
</evidence>
<dbReference type="Gene3D" id="3.30.40.10">
    <property type="entry name" value="Zinc/RING finger domain, C3HC4 (zinc finger)"/>
    <property type="match status" value="1"/>
</dbReference>
<evidence type="ECO:0000313" key="12">
    <source>
        <dbReference type="Proteomes" id="UP000694388"/>
    </source>
</evidence>
<dbReference type="PROSITE" id="PS50119">
    <property type="entry name" value="ZF_BBOX"/>
    <property type="match status" value="1"/>
</dbReference>
<keyword evidence="7" id="KW-0175">Coiled coil</keyword>
<dbReference type="InterPro" id="IPR013083">
    <property type="entry name" value="Znf_RING/FYVE/PHD"/>
</dbReference>
<keyword evidence="12" id="KW-1185">Reference proteome</keyword>
<dbReference type="Ensembl" id="ENSEBUT00000011892.1">
    <property type="protein sequence ID" value="ENSEBUP00000011325.1"/>
    <property type="gene ID" value="ENSEBUG00000007263.1"/>
</dbReference>
<sequence length="844" mass="92100">MSVERELLCPACDEFFIQPLVLPCQHNVCHKCARELLGDCIPKLASHQRSTRTSPVQSPESTHASKIHGGITTSTEKGSSSRQRRSLRLSTSLPCPACGVAVQLGDKGLAGLFRNFTLETIAERYRRAARAAAALTCQVCTAATRPQKRAQTTITTANIPGPSSTAVLLAAEATKSCLDCRKSFCNLCYKVHHPWGTHKAAHECVAATSALRPKVLMCAEHENERVCVFCDTCCRPVCNLCRNGGAHSHHRLAPLNTAYRSLKEKISRDVKLLTQQEVSVKNDIEQLEDMIQQTEFLCERAENTALVSFGTAWQTLASHEAEVRMQLDESKHKRLNWLGDRVREARGLLKHGGLVGLAREVLLETEPACFAQAARPLQTRLEEAVGVLATWKPGELVGKAAALPELGNEIQKLTAPDVLQAGTVRPSFETLRCRAYDLAELHWLPPLGQGNAHNYCLEFRLATDDCNQWESVQFITADRNGDLSPSQMKGRISSPDDSRHKQSERCSDNGKIVEQRRSNRVLALDCETDGISFRVCTTDVDGHQKLNPRLKLHVLDKEGGRKLKQKIKDGFQDMKGSPVDGKVTEKPVFGGRLAVEGLQEGEAYTFRVHTTDSEGRQSYSCEMTLRTPPAPIFAFLLNAACNDRLLLTSNRAAADRQAAPALLFGDAEHDIHPAMDFVVADRPAPSTGRHYWAFRVRPCAYLVRAGVATEARVHDWLRPTESRTSSCVRCVDSGHGSGSEEAEAETFVYISAGGGRLAVPSTCTASSLLPLPARIGVCLDCDSASVAFYDGDSMSLLASQPLDCQGPVYPAFGLLGSGRVELELPVLGPISASPQLGGGVDCKH</sequence>
<comment type="subcellular location">
    <subcellularLocation>
        <location evidence="1">Cytoplasm</location>
    </subcellularLocation>
</comment>
<dbReference type="InterPro" id="IPR050617">
    <property type="entry name" value="E3_ligase_FN3/SPRY"/>
</dbReference>
<keyword evidence="5" id="KW-0862">Zinc</keyword>
<dbReference type="SMART" id="SM00336">
    <property type="entry name" value="BBOX"/>
    <property type="match status" value="1"/>
</dbReference>
<dbReference type="Gene3D" id="2.60.120.920">
    <property type="match status" value="1"/>
</dbReference>
<dbReference type="InterPro" id="IPR036116">
    <property type="entry name" value="FN3_sf"/>
</dbReference>
<dbReference type="Proteomes" id="UP000694388">
    <property type="component" value="Unplaced"/>
</dbReference>
<dbReference type="InterPro" id="IPR017907">
    <property type="entry name" value="Znf_RING_CS"/>
</dbReference>